<proteinExistence type="predicted"/>
<dbReference type="Proteomes" id="UP001583280">
    <property type="component" value="Unassembled WGS sequence"/>
</dbReference>
<keyword evidence="2" id="KW-1185">Reference proteome</keyword>
<name>A0ABR3YQL7_9PEZI</name>
<gene>
    <name evidence="1" type="ORF">Cpir12675_005295</name>
</gene>
<comment type="caution">
    <text evidence="1">The sequence shown here is derived from an EMBL/GenBank/DDBJ whole genome shotgun (WGS) entry which is preliminary data.</text>
</comment>
<dbReference type="InterPro" id="IPR012341">
    <property type="entry name" value="6hp_glycosidase-like_sf"/>
</dbReference>
<dbReference type="PANTHER" id="PTHR31047:SF1">
    <property type="entry name" value="DUF1237 DOMAIN-CONTAINING PROTEIN"/>
    <property type="match status" value="1"/>
</dbReference>
<dbReference type="SUPFAM" id="SSF48208">
    <property type="entry name" value="Six-hairpin glycosidases"/>
    <property type="match status" value="1"/>
</dbReference>
<dbReference type="PANTHER" id="PTHR31047">
    <property type="entry name" value="MEIOTICALLY UP-REGULATED GENE 157 PROTEIN"/>
    <property type="match status" value="1"/>
</dbReference>
<protein>
    <submittedName>
        <fullName evidence="1">Uncharacterized protein</fullName>
    </submittedName>
</protein>
<dbReference type="Gene3D" id="1.50.10.10">
    <property type="match status" value="1"/>
</dbReference>
<accession>A0ABR3YQL7</accession>
<evidence type="ECO:0000313" key="1">
    <source>
        <dbReference type="EMBL" id="KAL1890663.1"/>
    </source>
</evidence>
<dbReference type="InterPro" id="IPR008313">
    <property type="entry name" value="GH125"/>
</dbReference>
<dbReference type="SMART" id="SM01149">
    <property type="entry name" value="DUF1237"/>
    <property type="match status" value="1"/>
</dbReference>
<reference evidence="1 2" key="1">
    <citation type="journal article" date="2024" name="IMA Fungus">
        <title>IMA Genome - F19 : A genome assembly and annotation guide to empower mycologists, including annotated draft genome sequences of Ceratocystis pirilliformis, Diaporthe australafricana, Fusarium ophioides, Paecilomyces lecythidis, and Sporothrix stenoceras.</title>
        <authorList>
            <person name="Aylward J."/>
            <person name="Wilson A.M."/>
            <person name="Visagie C.M."/>
            <person name="Spraker J."/>
            <person name="Barnes I."/>
            <person name="Buitendag C."/>
            <person name="Ceriani C."/>
            <person name="Del Mar Angel L."/>
            <person name="du Plessis D."/>
            <person name="Fuchs T."/>
            <person name="Gasser K."/>
            <person name="Kramer D."/>
            <person name="Li W."/>
            <person name="Munsamy K."/>
            <person name="Piso A."/>
            <person name="Price J.L."/>
            <person name="Sonnekus B."/>
            <person name="Thomas C."/>
            <person name="van der Nest A."/>
            <person name="van Dijk A."/>
            <person name="van Heerden A."/>
            <person name="van Vuuren N."/>
            <person name="Yilmaz N."/>
            <person name="Duong T.A."/>
            <person name="van der Merwe N.A."/>
            <person name="Wingfield M.J."/>
            <person name="Wingfield B.D."/>
        </authorList>
    </citation>
    <scope>NUCLEOTIDE SEQUENCE [LARGE SCALE GENOMIC DNA]</scope>
    <source>
        <strain evidence="1 2">CMW 12675</strain>
    </source>
</reference>
<dbReference type="Pfam" id="PF06824">
    <property type="entry name" value="Glyco_hydro_125"/>
    <property type="match status" value="1"/>
</dbReference>
<sequence>MEAMTRNIREAISKHAVIDGPGHVGPMYAFEVHGFGGRNLMDDANIPSLLPAPFLGYLNAEDAVHQNTRKFVLSKQKPWYCDGHVINGVGGPHIKPGAAWPMSSTVQIMKSSNNTEIEKALLELLSSTNGIGLIH</sequence>
<organism evidence="1 2">
    <name type="scientific">Ceratocystis pirilliformis</name>
    <dbReference type="NCBI Taxonomy" id="259994"/>
    <lineage>
        <taxon>Eukaryota</taxon>
        <taxon>Fungi</taxon>
        <taxon>Dikarya</taxon>
        <taxon>Ascomycota</taxon>
        <taxon>Pezizomycotina</taxon>
        <taxon>Sordariomycetes</taxon>
        <taxon>Hypocreomycetidae</taxon>
        <taxon>Microascales</taxon>
        <taxon>Ceratocystidaceae</taxon>
        <taxon>Ceratocystis</taxon>
    </lineage>
</organism>
<dbReference type="InterPro" id="IPR008928">
    <property type="entry name" value="6-hairpin_glycosidase_sf"/>
</dbReference>
<dbReference type="EMBL" id="JAWDJO010000177">
    <property type="protein sequence ID" value="KAL1890663.1"/>
    <property type="molecule type" value="Genomic_DNA"/>
</dbReference>
<evidence type="ECO:0000313" key="2">
    <source>
        <dbReference type="Proteomes" id="UP001583280"/>
    </source>
</evidence>